<dbReference type="Proteomes" id="UP000184442">
    <property type="component" value="Unassembled WGS sequence"/>
</dbReference>
<keyword evidence="3" id="KW-1185">Reference proteome</keyword>
<evidence type="ECO:0000256" key="1">
    <source>
        <dbReference type="SAM" id="MobiDB-lite"/>
    </source>
</evidence>
<gene>
    <name evidence="2" type="ORF">SAMN02745176_01766</name>
</gene>
<protein>
    <submittedName>
        <fullName evidence="2">Uncharacterized protein</fullName>
    </submittedName>
</protein>
<dbReference type="RefSeq" id="WP_073025847.1">
    <property type="nucleotide sequence ID" value="NZ_FQZS01000011.1"/>
</dbReference>
<accession>A0A1M6F1C4</accession>
<sequence>MVSSNCYKVIIESRGNKLSIYYENSAIYCKMVDLYGKTKETILVSDVYDNFFYSKSHDDNIYLLCEGKARNFLFLTFDHNGWHIEELNLRKEFGNITLLGLFALSDGVHIVFAKKLLLEYYFDLYLLTKSNDEWEKSFICEIYSKTVKNSEIIKMTGYNNLHLISTLYDGQSLSLSYFLYESTNSRWSHIPIVNLNYDDIYISTSIHDCNLNLYCYNFDNRTLNIYYFSKNLLANSAFSLVDIIKLNNVSEDVLLVIDIISDTLKIKYIYNNFYHESNYNIITKQWISFKKIPLYQLPVLHYVKIIKDTSDNDFEEIKNICSISDMLEIGVPYDNMVILDDEKNIKDNDTFSNTSLILDHMNLLTEKIEDLSRKLSELESKKVNKKLYESKYEDDIDYHKEHHQVLKQSNFKEKFMNSKPRTIKLESSPVLTGVLSNVDTSLPKTRDNEDETPDANIDNKTNREEVSNKEYPNKHKGLIKTVTDWLKE</sequence>
<reference evidence="2 3" key="1">
    <citation type="submission" date="2016-11" db="EMBL/GenBank/DDBJ databases">
        <authorList>
            <person name="Jaros S."/>
            <person name="Januszkiewicz K."/>
            <person name="Wedrychowicz H."/>
        </authorList>
    </citation>
    <scope>NUCLEOTIDE SEQUENCE [LARGE SCALE GENOMIC DNA]</scope>
    <source>
        <strain evidence="2 3">DSM 19022</strain>
    </source>
</reference>
<evidence type="ECO:0000313" key="2">
    <source>
        <dbReference type="EMBL" id="SHI91483.1"/>
    </source>
</evidence>
<organism evidence="2 3">
    <name type="scientific">Lutispora thermophila DSM 19022</name>
    <dbReference type="NCBI Taxonomy" id="1122184"/>
    <lineage>
        <taxon>Bacteria</taxon>
        <taxon>Bacillati</taxon>
        <taxon>Bacillota</taxon>
        <taxon>Clostridia</taxon>
        <taxon>Lutisporales</taxon>
        <taxon>Lutisporaceae</taxon>
        <taxon>Lutispora</taxon>
    </lineage>
</organism>
<dbReference type="AlphaFoldDB" id="A0A1M6F1C4"/>
<dbReference type="EMBL" id="FQZS01000011">
    <property type="protein sequence ID" value="SHI91483.1"/>
    <property type="molecule type" value="Genomic_DNA"/>
</dbReference>
<evidence type="ECO:0000313" key="3">
    <source>
        <dbReference type="Proteomes" id="UP000184442"/>
    </source>
</evidence>
<feature type="compositionally biased region" description="Basic and acidic residues" evidence="1">
    <location>
        <begin position="460"/>
        <end position="473"/>
    </location>
</feature>
<feature type="region of interest" description="Disordered" evidence="1">
    <location>
        <begin position="437"/>
        <end position="488"/>
    </location>
</feature>
<name>A0A1M6F1C4_9FIRM</name>
<proteinExistence type="predicted"/>